<dbReference type="Gene3D" id="1.10.10.10">
    <property type="entry name" value="Winged helix-like DNA-binding domain superfamily/Winged helix DNA-binding domain"/>
    <property type="match status" value="1"/>
</dbReference>
<dbReference type="Proteomes" id="UP001497444">
    <property type="component" value="Unassembled WGS sequence"/>
</dbReference>
<feature type="domain" description="Transcription regulator TrmB N-terminal" evidence="1">
    <location>
        <begin position="10"/>
        <end position="74"/>
    </location>
</feature>
<gene>
    <name evidence="2" type="ORF">CSSPJE1EN1_LOCUS28019</name>
</gene>
<protein>
    <recommendedName>
        <fullName evidence="1">Transcription regulator TrmB N-terminal domain-containing protein</fullName>
    </recommendedName>
</protein>
<dbReference type="InterPro" id="IPR036390">
    <property type="entry name" value="WH_DNA-bd_sf"/>
</dbReference>
<organism evidence="2 3">
    <name type="scientific">Sphagnum jensenii</name>
    <dbReference type="NCBI Taxonomy" id="128206"/>
    <lineage>
        <taxon>Eukaryota</taxon>
        <taxon>Viridiplantae</taxon>
        <taxon>Streptophyta</taxon>
        <taxon>Embryophyta</taxon>
        <taxon>Bryophyta</taxon>
        <taxon>Sphagnophytina</taxon>
        <taxon>Sphagnopsida</taxon>
        <taxon>Sphagnales</taxon>
        <taxon>Sphagnaceae</taxon>
        <taxon>Sphagnum</taxon>
    </lineage>
</organism>
<dbReference type="EMBL" id="CAXAQS010000680">
    <property type="protein sequence ID" value="CAK9252641.1"/>
    <property type="molecule type" value="Genomic_DNA"/>
</dbReference>
<evidence type="ECO:0000313" key="3">
    <source>
        <dbReference type="Proteomes" id="UP001497444"/>
    </source>
</evidence>
<proteinExistence type="predicted"/>
<accession>A0ABP0VFK1</accession>
<evidence type="ECO:0000259" key="1">
    <source>
        <dbReference type="Pfam" id="PF01978"/>
    </source>
</evidence>
<comment type="caution">
    <text evidence="2">The sequence shown here is derived from an EMBL/GenBank/DDBJ whole genome shotgun (WGS) entry which is preliminary data.</text>
</comment>
<sequence length="215" mass="24719">MNKDIKELMRGLGLKDREGVIYLTCLQYKDGLFIHEITKLTSITRSTIDLTIHRLLRRGFINKIKVGRRFRYMADAPEAILFRQKRLVEDLEQVVPILAKLGNQKQNIEVIYFEGAEGYVRVHEDVLFELSVCRRHSTADSRNVPLWGNDANALRTVKYLPDNIKSFHADVQIYADNVMIYSPTPPVGGVIIRNAKVAESMRSLFNLVWNLLSES</sequence>
<name>A0ABP0VFK1_9BRYO</name>
<dbReference type="InterPro" id="IPR002831">
    <property type="entry name" value="Tscrpt_reg_TrmB_N"/>
</dbReference>
<dbReference type="Pfam" id="PF01978">
    <property type="entry name" value="TrmB"/>
    <property type="match status" value="1"/>
</dbReference>
<dbReference type="InterPro" id="IPR036388">
    <property type="entry name" value="WH-like_DNA-bd_sf"/>
</dbReference>
<reference evidence="2" key="1">
    <citation type="submission" date="2024-02" db="EMBL/GenBank/DDBJ databases">
        <authorList>
            <consortium name="ELIXIR-Norway"/>
            <consortium name="Elixir Norway"/>
        </authorList>
    </citation>
    <scope>NUCLEOTIDE SEQUENCE</scope>
</reference>
<keyword evidence="3" id="KW-1185">Reference proteome</keyword>
<dbReference type="SUPFAM" id="SSF46785">
    <property type="entry name" value="Winged helix' DNA-binding domain"/>
    <property type="match status" value="1"/>
</dbReference>
<evidence type="ECO:0000313" key="2">
    <source>
        <dbReference type="EMBL" id="CAK9252641.1"/>
    </source>
</evidence>